<dbReference type="PANTHER" id="PTHR46637:SF1">
    <property type="entry name" value="BLL5188 PROTEIN"/>
    <property type="match status" value="1"/>
</dbReference>
<dbReference type="EMBL" id="QBML01000017">
    <property type="protein sequence ID" value="PZO39620.1"/>
    <property type="molecule type" value="Genomic_DNA"/>
</dbReference>
<dbReference type="GO" id="GO:0004803">
    <property type="term" value="F:transposase activity"/>
    <property type="evidence" value="ECO:0007669"/>
    <property type="project" value="InterPro"/>
</dbReference>
<evidence type="ECO:0000259" key="1">
    <source>
        <dbReference type="Pfam" id="PF01609"/>
    </source>
</evidence>
<dbReference type="InterPro" id="IPR052909">
    <property type="entry name" value="Transposase_6_like"/>
</dbReference>
<organism evidence="3 4">
    <name type="scientific">Pseudanabaena frigida</name>
    <dbReference type="NCBI Taxonomy" id="945775"/>
    <lineage>
        <taxon>Bacteria</taxon>
        <taxon>Bacillati</taxon>
        <taxon>Cyanobacteriota</taxon>
        <taxon>Cyanophyceae</taxon>
        <taxon>Pseudanabaenales</taxon>
        <taxon>Pseudanabaenaceae</taxon>
        <taxon>Pseudanabaena</taxon>
    </lineage>
</organism>
<dbReference type="InterPro" id="IPR025161">
    <property type="entry name" value="IS402-like_dom"/>
</dbReference>
<sequence length="253" mass="28979">MTVRRYALRDEQWERIKNLLPGREGTVGVTAKDNRLFVEAVLYRYRAGIPWRDLPERFGDYRVVHTRFSRWSKTGVWKRVFQDLANEADNEYAMIDSTIVRAHQHSAGAKGGMQSEAIGRSKGGLSTKIHTLVDALGNPIDFHLSQGQACDLDGSDVLIDNLVADTLLADKGYDADERVIERLEKQGKTPVIPPKRNRTTQREYDKHLYKARHLIENFFAKIKQFRAIATRYDKRATNFLGAIYLTASVIWLN</sequence>
<evidence type="ECO:0000259" key="2">
    <source>
        <dbReference type="Pfam" id="PF13340"/>
    </source>
</evidence>
<feature type="domain" description="Transposase IS4-like" evidence="1">
    <location>
        <begin position="95"/>
        <end position="247"/>
    </location>
</feature>
<dbReference type="Pfam" id="PF13340">
    <property type="entry name" value="DUF4096"/>
    <property type="match status" value="1"/>
</dbReference>
<feature type="domain" description="Insertion element IS402-like" evidence="2">
    <location>
        <begin position="8"/>
        <end position="81"/>
    </location>
</feature>
<dbReference type="Proteomes" id="UP000249467">
    <property type="component" value="Unassembled WGS sequence"/>
</dbReference>
<dbReference type="InterPro" id="IPR002559">
    <property type="entry name" value="Transposase_11"/>
</dbReference>
<dbReference type="PANTHER" id="PTHR46637">
    <property type="entry name" value="TIS1421-TRANSPOSASE PROTEIN A"/>
    <property type="match status" value="1"/>
</dbReference>
<gene>
    <name evidence="3" type="ORF">DCF19_13630</name>
</gene>
<dbReference type="GO" id="GO:0006313">
    <property type="term" value="P:DNA transposition"/>
    <property type="evidence" value="ECO:0007669"/>
    <property type="project" value="InterPro"/>
</dbReference>
<reference evidence="3 4" key="2">
    <citation type="submission" date="2018-06" db="EMBL/GenBank/DDBJ databases">
        <title>Metagenomic assembly of (sub)arctic Cyanobacteria and their associated microbiome from non-axenic cultures.</title>
        <authorList>
            <person name="Baurain D."/>
        </authorList>
    </citation>
    <scope>NUCLEOTIDE SEQUENCE [LARGE SCALE GENOMIC DNA]</scope>
    <source>
        <strain evidence="3">ULC066bin1</strain>
    </source>
</reference>
<comment type="caution">
    <text evidence="3">The sequence shown here is derived from an EMBL/GenBank/DDBJ whole genome shotgun (WGS) entry which is preliminary data.</text>
</comment>
<proteinExistence type="predicted"/>
<protein>
    <submittedName>
        <fullName evidence="3">IS5 family transposase</fullName>
    </submittedName>
</protein>
<dbReference type="Pfam" id="PF01609">
    <property type="entry name" value="DDE_Tnp_1"/>
    <property type="match status" value="1"/>
</dbReference>
<dbReference type="NCBIfam" id="NF033580">
    <property type="entry name" value="transpos_IS5_3"/>
    <property type="match status" value="1"/>
</dbReference>
<evidence type="ECO:0000313" key="4">
    <source>
        <dbReference type="Proteomes" id="UP000249467"/>
    </source>
</evidence>
<dbReference type="AlphaFoldDB" id="A0A2W4W5J2"/>
<dbReference type="GO" id="GO:0003677">
    <property type="term" value="F:DNA binding"/>
    <property type="evidence" value="ECO:0007669"/>
    <property type="project" value="InterPro"/>
</dbReference>
<evidence type="ECO:0000313" key="3">
    <source>
        <dbReference type="EMBL" id="PZO39620.1"/>
    </source>
</evidence>
<reference evidence="3 4" key="1">
    <citation type="submission" date="2018-04" db="EMBL/GenBank/DDBJ databases">
        <authorList>
            <person name="Go L.Y."/>
            <person name="Mitchell J.A."/>
        </authorList>
    </citation>
    <scope>NUCLEOTIDE SEQUENCE [LARGE SCALE GENOMIC DNA]</scope>
    <source>
        <strain evidence="3">ULC066bin1</strain>
    </source>
</reference>
<accession>A0A2W4W5J2</accession>
<name>A0A2W4W5J2_9CYAN</name>